<proteinExistence type="predicted"/>
<evidence type="ECO:0008006" key="3">
    <source>
        <dbReference type="Google" id="ProtNLM"/>
    </source>
</evidence>
<sequence>MNAEDMVKQYDTSDQFVATLLDGKGKPYARQTVQFNINGLSYNRVTGSAGQFKLNINLQPGKYIITSILRDVVFQTKLQ</sequence>
<gene>
    <name evidence="1" type="ORF">E7Z73_08530</name>
</gene>
<dbReference type="RefSeq" id="WP_303737420.1">
    <property type="nucleotide sequence ID" value="NZ_SUTE01000071.1"/>
</dbReference>
<name>A0A8T3VKI6_9EURY</name>
<accession>A0A8T3VKI6</accession>
<comment type="caution">
    <text evidence="1">The sequence shown here is derived from an EMBL/GenBank/DDBJ whole genome shotgun (WGS) entry which is preliminary data.</text>
</comment>
<evidence type="ECO:0000313" key="1">
    <source>
        <dbReference type="EMBL" id="MBE6505763.1"/>
    </source>
</evidence>
<evidence type="ECO:0000313" key="2">
    <source>
        <dbReference type="Proteomes" id="UP000762703"/>
    </source>
</evidence>
<dbReference type="AlphaFoldDB" id="A0A8T3VKI6"/>
<dbReference type="EMBL" id="SUTE01000071">
    <property type="protein sequence ID" value="MBE6505763.1"/>
    <property type="molecule type" value="Genomic_DNA"/>
</dbReference>
<protein>
    <recommendedName>
        <fullName evidence="3">Carboxypeptidase regulatory-like domain-containing protein</fullName>
    </recommendedName>
</protein>
<dbReference type="Proteomes" id="UP000762703">
    <property type="component" value="Unassembled WGS sequence"/>
</dbReference>
<organism evidence="1 2">
    <name type="scientific">Methanobrevibacter millerae</name>
    <dbReference type="NCBI Taxonomy" id="230361"/>
    <lineage>
        <taxon>Archaea</taxon>
        <taxon>Methanobacteriati</taxon>
        <taxon>Methanobacteriota</taxon>
        <taxon>Methanomada group</taxon>
        <taxon>Methanobacteria</taxon>
        <taxon>Methanobacteriales</taxon>
        <taxon>Methanobacteriaceae</taxon>
        <taxon>Methanobrevibacter</taxon>
    </lineage>
</organism>
<reference evidence="1" key="1">
    <citation type="submission" date="2019-04" db="EMBL/GenBank/DDBJ databases">
        <title>Evolution of Biomass-Degrading Anaerobic Consortia Revealed by Metagenomics.</title>
        <authorList>
            <person name="Peng X."/>
        </authorList>
    </citation>
    <scope>NUCLEOTIDE SEQUENCE</scope>
    <source>
        <strain evidence="1">SIG12</strain>
    </source>
</reference>